<reference evidence="2" key="1">
    <citation type="journal article" date="2019" name="Int. J. Syst. Evol. Microbiol.">
        <title>The Global Catalogue of Microorganisms (GCM) 10K type strain sequencing project: providing services to taxonomists for standard genome sequencing and annotation.</title>
        <authorList>
            <consortium name="The Broad Institute Genomics Platform"/>
            <consortium name="The Broad Institute Genome Sequencing Center for Infectious Disease"/>
            <person name="Wu L."/>
            <person name="Ma J."/>
        </authorList>
    </citation>
    <scope>NUCLEOTIDE SEQUENCE [LARGE SCALE GENOMIC DNA]</scope>
    <source>
        <strain evidence="2">JCM 18303</strain>
    </source>
</reference>
<keyword evidence="2" id="KW-1185">Reference proteome</keyword>
<organism evidence="1 2">
    <name type="scientific">Pseudonocardia eucalypti</name>
    <dbReference type="NCBI Taxonomy" id="648755"/>
    <lineage>
        <taxon>Bacteria</taxon>
        <taxon>Bacillati</taxon>
        <taxon>Actinomycetota</taxon>
        <taxon>Actinomycetes</taxon>
        <taxon>Pseudonocardiales</taxon>
        <taxon>Pseudonocardiaceae</taxon>
        <taxon>Pseudonocardia</taxon>
    </lineage>
</organism>
<comment type="caution">
    <text evidence="1">The sequence shown here is derived from an EMBL/GenBank/DDBJ whole genome shotgun (WGS) entry which is preliminary data.</text>
</comment>
<gene>
    <name evidence="1" type="ORF">GCM10023321_37670</name>
</gene>
<dbReference type="EMBL" id="BAABJP010000015">
    <property type="protein sequence ID" value="GAA5158204.1"/>
    <property type="molecule type" value="Genomic_DNA"/>
</dbReference>
<evidence type="ECO:0000313" key="2">
    <source>
        <dbReference type="Proteomes" id="UP001428817"/>
    </source>
</evidence>
<evidence type="ECO:0008006" key="3">
    <source>
        <dbReference type="Google" id="ProtNLM"/>
    </source>
</evidence>
<proteinExistence type="predicted"/>
<protein>
    <recommendedName>
        <fullName evidence="3">Helix-turn-helix domain-containing protein</fullName>
    </recommendedName>
</protein>
<evidence type="ECO:0000313" key="1">
    <source>
        <dbReference type="EMBL" id="GAA5158204.1"/>
    </source>
</evidence>
<name>A0ABP9Q826_9PSEU</name>
<accession>A0ABP9Q826</accession>
<dbReference type="Proteomes" id="UP001428817">
    <property type="component" value="Unassembled WGS sequence"/>
</dbReference>
<dbReference type="RefSeq" id="WP_185059150.1">
    <property type="nucleotide sequence ID" value="NZ_BAABJP010000015.1"/>
</dbReference>
<sequence length="206" mass="22946">MDNSTTPDDQPIPDDVRHAVITSEQGGRLQRGHADNFAITYELIRAIQNLPTVSAEEVAEYLAVFGDIATAHMRKVRHAGHLLTAKQQYSAILNTLNTLGQITNLSSHLLAIQGIKAKKITRRQASQELGVHENTIYRWVNDEKIREAKERELYEFILDYIAEARGMSKNELKRQIIAWGKQGGAFKQGSGGPAASISELLDQLND</sequence>